<protein>
    <submittedName>
        <fullName evidence="4">Uncharacterized protein</fullName>
    </submittedName>
</protein>
<dbReference type="OrthoDB" id="635273at2759"/>
<dbReference type="PANTHER" id="PTHR24366">
    <property type="entry name" value="IG(IMMUNOGLOBULIN) AND LRR(LEUCINE RICH REPEAT) DOMAINS"/>
    <property type="match status" value="1"/>
</dbReference>
<sequence>MLFFYRASVGKSNLNEIHFQNGMYNLALMDNLNLSHNIIEQINIKWHRESPHTIDLSYNNLKFVYLHGQTTYNLNLSSNYQLTLDNNVQLNLSQLKYIDLSNINFRSFKNVNLFHNLTTIQTLILNNNHLDMKILNWNVFHPMSKYLTHLSLYNMSIEQLEGYLDNQKQLLTIDLYKNNIKCDCSLKTLVKWLNFTSETYKYYDVLKRAVRIKCNIYEVAADDLCDQTSIRISSLTKYLILFIMAILIFVVIIKLINRFIKRLKHRRNNFYHRVYTDADVITLDERNLRENNDE</sequence>
<keyword evidence="1" id="KW-0433">Leucine-rich repeat</keyword>
<evidence type="ECO:0000256" key="2">
    <source>
        <dbReference type="ARBA" id="ARBA00022737"/>
    </source>
</evidence>
<reference evidence="4" key="1">
    <citation type="submission" date="2021-02" db="EMBL/GenBank/DDBJ databases">
        <authorList>
            <person name="Nowell W R."/>
        </authorList>
    </citation>
    <scope>NUCLEOTIDE SEQUENCE</scope>
</reference>
<dbReference type="Proteomes" id="UP000681722">
    <property type="component" value="Unassembled WGS sequence"/>
</dbReference>
<evidence type="ECO:0000256" key="3">
    <source>
        <dbReference type="SAM" id="Phobius"/>
    </source>
</evidence>
<dbReference type="EMBL" id="CAJNOQ010027000">
    <property type="protein sequence ID" value="CAF1550127.1"/>
    <property type="molecule type" value="Genomic_DNA"/>
</dbReference>
<evidence type="ECO:0000313" key="6">
    <source>
        <dbReference type="Proteomes" id="UP000663829"/>
    </source>
</evidence>
<dbReference type="EMBL" id="CAJOBC010092672">
    <property type="protein sequence ID" value="CAF4411079.1"/>
    <property type="molecule type" value="Genomic_DNA"/>
</dbReference>
<keyword evidence="6" id="KW-1185">Reference proteome</keyword>
<evidence type="ECO:0000313" key="5">
    <source>
        <dbReference type="EMBL" id="CAF4411079.1"/>
    </source>
</evidence>
<dbReference type="Proteomes" id="UP000663829">
    <property type="component" value="Unassembled WGS sequence"/>
</dbReference>
<dbReference type="AlphaFoldDB" id="A0A815WXQ7"/>
<accession>A0A815WXQ7</accession>
<dbReference type="Gene3D" id="3.80.10.10">
    <property type="entry name" value="Ribonuclease Inhibitor"/>
    <property type="match status" value="1"/>
</dbReference>
<keyword evidence="2" id="KW-0677">Repeat</keyword>
<name>A0A815WXQ7_9BILA</name>
<evidence type="ECO:0000313" key="4">
    <source>
        <dbReference type="EMBL" id="CAF1550127.1"/>
    </source>
</evidence>
<dbReference type="SUPFAM" id="SSF52058">
    <property type="entry name" value="L domain-like"/>
    <property type="match status" value="1"/>
</dbReference>
<feature type="transmembrane region" description="Helical" evidence="3">
    <location>
        <begin position="238"/>
        <end position="257"/>
    </location>
</feature>
<evidence type="ECO:0000256" key="1">
    <source>
        <dbReference type="ARBA" id="ARBA00022614"/>
    </source>
</evidence>
<dbReference type="PANTHER" id="PTHR24366:SF96">
    <property type="entry name" value="LEUCINE RICH REPEAT CONTAINING 53"/>
    <property type="match status" value="1"/>
</dbReference>
<dbReference type="InterPro" id="IPR032675">
    <property type="entry name" value="LRR_dom_sf"/>
</dbReference>
<organism evidence="4 6">
    <name type="scientific">Didymodactylos carnosus</name>
    <dbReference type="NCBI Taxonomy" id="1234261"/>
    <lineage>
        <taxon>Eukaryota</taxon>
        <taxon>Metazoa</taxon>
        <taxon>Spiralia</taxon>
        <taxon>Gnathifera</taxon>
        <taxon>Rotifera</taxon>
        <taxon>Eurotatoria</taxon>
        <taxon>Bdelloidea</taxon>
        <taxon>Philodinida</taxon>
        <taxon>Philodinidae</taxon>
        <taxon>Didymodactylos</taxon>
    </lineage>
</organism>
<keyword evidence="3" id="KW-0812">Transmembrane</keyword>
<gene>
    <name evidence="4" type="ORF">GPM918_LOCUS39155</name>
    <name evidence="5" type="ORF">SRO942_LOCUS40010</name>
</gene>
<proteinExistence type="predicted"/>
<keyword evidence="3" id="KW-0472">Membrane</keyword>
<keyword evidence="3" id="KW-1133">Transmembrane helix</keyword>
<comment type="caution">
    <text evidence="4">The sequence shown here is derived from an EMBL/GenBank/DDBJ whole genome shotgun (WGS) entry which is preliminary data.</text>
</comment>